<reference evidence="3" key="1">
    <citation type="submission" date="2020-05" db="EMBL/GenBank/DDBJ databases">
        <authorList>
            <person name="Chiriac C."/>
            <person name="Salcher M."/>
            <person name="Ghai R."/>
            <person name="Kavagutti S V."/>
        </authorList>
    </citation>
    <scope>NUCLEOTIDE SEQUENCE</scope>
</reference>
<sequence length="206" mass="21152">MAESTLAVTAGSGSNLRINTRTISAVSTLEQFVQIADPNKATYNIVTAATLITTAASHTLQIMAGSTLPVYLHRIMIFQFALATSAAIVNWDLFRLSTAGTGGTSLTPAPLDTTDSASGATAMTLPTGKGTETTAIFRFSTQLIQTVGTGGNGGATLLADLDFDMLLKSKVPRIAAGTANGFALKQVTGAAPATVYVVATISEATY</sequence>
<name>A0A6J5R7D7_9CAUD</name>
<evidence type="ECO:0000313" key="4">
    <source>
        <dbReference type="EMBL" id="CAB4192492.1"/>
    </source>
</evidence>
<evidence type="ECO:0000313" key="5">
    <source>
        <dbReference type="EMBL" id="CAB4215855.1"/>
    </source>
</evidence>
<protein>
    <submittedName>
        <fullName evidence="3">Uncharacterized protein</fullName>
    </submittedName>
</protein>
<accession>A0A6J5R7D7</accession>
<evidence type="ECO:0000313" key="1">
    <source>
        <dbReference type="EMBL" id="CAB4173672.1"/>
    </source>
</evidence>
<dbReference type="EMBL" id="LR797191">
    <property type="protein sequence ID" value="CAB4192492.1"/>
    <property type="molecule type" value="Genomic_DNA"/>
</dbReference>
<dbReference type="EMBL" id="LR797432">
    <property type="protein sequence ID" value="CAB4215855.1"/>
    <property type="molecule type" value="Genomic_DNA"/>
</dbReference>
<gene>
    <name evidence="2" type="ORF">UFOVP1028_41</name>
    <name evidence="3" type="ORF">UFOVP1187_24</name>
    <name evidence="4" type="ORF">UFOVP1235_41</name>
    <name evidence="5" type="ORF">UFOVP1488_24</name>
    <name evidence="1" type="ORF">UFOVP960_6</name>
</gene>
<dbReference type="EMBL" id="LR796913">
    <property type="protein sequence ID" value="CAB4173672.1"/>
    <property type="molecule type" value="Genomic_DNA"/>
</dbReference>
<dbReference type="EMBL" id="LR796973">
    <property type="protein sequence ID" value="CAB4179155.1"/>
    <property type="molecule type" value="Genomic_DNA"/>
</dbReference>
<proteinExistence type="predicted"/>
<organism evidence="3">
    <name type="scientific">uncultured Caudovirales phage</name>
    <dbReference type="NCBI Taxonomy" id="2100421"/>
    <lineage>
        <taxon>Viruses</taxon>
        <taxon>Duplodnaviria</taxon>
        <taxon>Heunggongvirae</taxon>
        <taxon>Uroviricota</taxon>
        <taxon>Caudoviricetes</taxon>
        <taxon>Peduoviridae</taxon>
        <taxon>Maltschvirus</taxon>
        <taxon>Maltschvirus maltsch</taxon>
    </lineage>
</organism>
<evidence type="ECO:0000313" key="2">
    <source>
        <dbReference type="EMBL" id="CAB4179155.1"/>
    </source>
</evidence>
<dbReference type="EMBL" id="LR797134">
    <property type="protein sequence ID" value="CAB4189441.1"/>
    <property type="molecule type" value="Genomic_DNA"/>
</dbReference>
<evidence type="ECO:0000313" key="3">
    <source>
        <dbReference type="EMBL" id="CAB4189441.1"/>
    </source>
</evidence>